<name>A0AAD1X7D8_EUPCR</name>
<dbReference type="Gene3D" id="3.40.50.1820">
    <property type="entry name" value="alpha/beta hydrolase"/>
    <property type="match status" value="1"/>
</dbReference>
<dbReference type="AlphaFoldDB" id="A0AAD1X7D8"/>
<reference evidence="2" key="1">
    <citation type="submission" date="2023-07" db="EMBL/GenBank/DDBJ databases">
        <authorList>
            <consortium name="AG Swart"/>
            <person name="Singh M."/>
            <person name="Singh A."/>
            <person name="Seah K."/>
            <person name="Emmerich C."/>
        </authorList>
    </citation>
    <scope>NUCLEOTIDE SEQUENCE</scope>
    <source>
        <strain evidence="2">DP1</strain>
    </source>
</reference>
<dbReference type="GO" id="GO:0004771">
    <property type="term" value="F:sterol ester esterase activity"/>
    <property type="evidence" value="ECO:0007669"/>
    <property type="project" value="TreeGrafter"/>
</dbReference>
<accession>A0AAD1X7D8</accession>
<comment type="caution">
    <text evidence="2">The sequence shown here is derived from an EMBL/GenBank/DDBJ whole genome shotgun (WGS) entry which is preliminary data.</text>
</comment>
<evidence type="ECO:0000259" key="1">
    <source>
        <dbReference type="Pfam" id="PF07859"/>
    </source>
</evidence>
<dbReference type="InterPro" id="IPR029058">
    <property type="entry name" value="AB_hydrolase_fold"/>
</dbReference>
<dbReference type="GO" id="GO:0005829">
    <property type="term" value="C:cytosol"/>
    <property type="evidence" value="ECO:0007669"/>
    <property type="project" value="TreeGrafter"/>
</dbReference>
<dbReference type="GO" id="GO:0004806">
    <property type="term" value="F:triacylglycerol lipase activity"/>
    <property type="evidence" value="ECO:0007669"/>
    <property type="project" value="TreeGrafter"/>
</dbReference>
<dbReference type="Pfam" id="PF07859">
    <property type="entry name" value="Abhydrolase_3"/>
    <property type="match status" value="1"/>
</dbReference>
<organism evidence="2 3">
    <name type="scientific">Euplotes crassus</name>
    <dbReference type="NCBI Taxonomy" id="5936"/>
    <lineage>
        <taxon>Eukaryota</taxon>
        <taxon>Sar</taxon>
        <taxon>Alveolata</taxon>
        <taxon>Ciliophora</taxon>
        <taxon>Intramacronucleata</taxon>
        <taxon>Spirotrichea</taxon>
        <taxon>Hypotrichia</taxon>
        <taxon>Euplotida</taxon>
        <taxon>Euplotidae</taxon>
        <taxon>Moneuplotes</taxon>
    </lineage>
</organism>
<sequence>MNQEPSKHFSEYLIDPHVYTHTHSDEDLREILEDLCHKVKSLKKVLTFLCEDCPIHNEFWKEIEELSFALLGLEVMIITSFVNLFTNMERIDPDKVIQQEIITKLGYEGELQSKDQLLEEFEKIHGEDIHVSTEVVQKFLVGKTKICTPSVYLVCSVAKRLYARVEQALDNVEDSPADESLLKKLLYHAVMLSKCFIMMYAASLDDPDDLLYQKSEESKEREMLIDSMEYHEPSDKEDHVECLNAALSRNKYLMGVASKAIMKPSKFCKIWTGLWYGMYYKLAQETGREQGMFTITMPNERAFQEGVRYKKQQALKAANAQKIDVEVHEMFYIPIKQDELITIETMEDTSQPKSYTTDEDWPIETNFEEYDDTEYIRARIVADFDYELYKNQKNPKIGSDVIEVEALILDFHGGAFMFGSTKKQLKYSQYFATKTEYPIVSLDYRLAPSHKFPSALNDCWQAYLWLLKNSEKYLKIKFNKIIIGGHSAGANLALGVNTLCIQKNVRKPDGLMLIYPVMSCTLNSFAPSLLLSLEDLGLNASLLRQVQENYIPSDFENTNHPLLSPKFLSDEILKEFPICQIYVGGLDPLRDDAIRFAARLLQLGVPTKICEYRYCLHGFMNAARKPWKLKECADTKQNISDVYIKMAQGTFS</sequence>
<dbReference type="PANTHER" id="PTHR23025">
    <property type="entry name" value="TRIACYLGLYCEROL LIPASE"/>
    <property type="match status" value="1"/>
</dbReference>
<proteinExistence type="predicted"/>
<dbReference type="EMBL" id="CAMPGE010001651">
    <property type="protein sequence ID" value="CAI2360451.1"/>
    <property type="molecule type" value="Genomic_DNA"/>
</dbReference>
<dbReference type="GO" id="GO:0019433">
    <property type="term" value="P:triglyceride catabolic process"/>
    <property type="evidence" value="ECO:0007669"/>
    <property type="project" value="TreeGrafter"/>
</dbReference>
<dbReference type="SUPFAM" id="SSF53474">
    <property type="entry name" value="alpha/beta-Hydrolases"/>
    <property type="match status" value="1"/>
</dbReference>
<evidence type="ECO:0000313" key="2">
    <source>
        <dbReference type="EMBL" id="CAI2360451.1"/>
    </source>
</evidence>
<feature type="domain" description="Alpha/beta hydrolase fold-3" evidence="1">
    <location>
        <begin position="409"/>
        <end position="620"/>
    </location>
</feature>
<gene>
    <name evidence="2" type="ORF">ECRASSUSDP1_LOCUS1755</name>
</gene>
<keyword evidence="3" id="KW-1185">Reference proteome</keyword>
<evidence type="ECO:0000313" key="3">
    <source>
        <dbReference type="Proteomes" id="UP001295684"/>
    </source>
</evidence>
<dbReference type="Proteomes" id="UP001295684">
    <property type="component" value="Unassembled WGS sequence"/>
</dbReference>
<protein>
    <recommendedName>
        <fullName evidence="1">Alpha/beta hydrolase fold-3 domain-containing protein</fullName>
    </recommendedName>
</protein>
<dbReference type="InterPro" id="IPR013094">
    <property type="entry name" value="AB_hydrolase_3"/>
</dbReference>
<dbReference type="PANTHER" id="PTHR23025:SF3">
    <property type="entry name" value="HORMONE-SENSITIVE LIPASE"/>
    <property type="match status" value="1"/>
</dbReference>